<protein>
    <submittedName>
        <fullName evidence="1">Uncharacterized protein</fullName>
    </submittedName>
</protein>
<name>A0A2H4UV48_9VIRU</name>
<evidence type="ECO:0000313" key="2">
    <source>
        <dbReference type="Proteomes" id="UP000240325"/>
    </source>
</evidence>
<organism evidence="1">
    <name type="scientific">Bodo saltans virus</name>
    <dbReference type="NCBI Taxonomy" id="2024608"/>
    <lineage>
        <taxon>Viruses</taxon>
        <taxon>Varidnaviria</taxon>
        <taxon>Bamfordvirae</taxon>
        <taxon>Nucleocytoviricota</taxon>
        <taxon>Megaviricetes</taxon>
        <taxon>Imitervirales</taxon>
        <taxon>Mimiviridae</taxon>
        <taxon>Klosneuvirinae</taxon>
        <taxon>Theiavirus</taxon>
        <taxon>Theiavirus salishense</taxon>
    </lineage>
</organism>
<reference evidence="1" key="1">
    <citation type="journal article" date="2017" name="Elife">
        <title>The kinetoplastid-infecting Bodo saltans virus (BsV), a window into the most abundant giant viruses in the sea.</title>
        <authorList>
            <person name="Deeg C.M."/>
            <person name="Chow C.-E.T."/>
            <person name="Suttle C.A."/>
        </authorList>
    </citation>
    <scope>NUCLEOTIDE SEQUENCE</scope>
    <source>
        <strain evidence="1">NG1</strain>
    </source>
</reference>
<sequence>MNKDITKTLKNKATGCFPPIYVCGKKENNKDKDKDENDNLKIRGFTQNEVNNIVSLKDLMEDRKQDTKPFINL</sequence>
<dbReference type="Proteomes" id="UP000240325">
    <property type="component" value="Segment"/>
</dbReference>
<keyword evidence="2" id="KW-1185">Reference proteome</keyword>
<accession>A0A2H4UV48</accession>
<evidence type="ECO:0000313" key="1">
    <source>
        <dbReference type="EMBL" id="ATZ80737.1"/>
    </source>
</evidence>
<proteinExistence type="predicted"/>
<gene>
    <name evidence="1" type="ORF">BMW23_0691</name>
</gene>
<dbReference type="EMBL" id="MF782455">
    <property type="protein sequence ID" value="ATZ80737.1"/>
    <property type="molecule type" value="Genomic_DNA"/>
</dbReference>